<evidence type="ECO:0000313" key="1">
    <source>
        <dbReference type="EMBL" id="VDS10190.1"/>
    </source>
</evidence>
<dbReference type="AlphaFoldDB" id="A0A3S4DYA3"/>
<dbReference type="RefSeq" id="WP_126155792.1">
    <property type="nucleotide sequence ID" value="NZ_UZWE01000054.1"/>
</dbReference>
<organism evidence="1 2">
    <name type="scientific">Paracoccus haematequi</name>
    <dbReference type="NCBI Taxonomy" id="2491866"/>
    <lineage>
        <taxon>Bacteria</taxon>
        <taxon>Pseudomonadati</taxon>
        <taxon>Pseudomonadota</taxon>
        <taxon>Alphaproteobacteria</taxon>
        <taxon>Rhodobacterales</taxon>
        <taxon>Paracoccaceae</taxon>
        <taxon>Paracoccus</taxon>
    </lineage>
</organism>
<keyword evidence="2" id="KW-1185">Reference proteome</keyword>
<dbReference type="Proteomes" id="UP000270743">
    <property type="component" value="Unassembled WGS sequence"/>
</dbReference>
<name>A0A3S4DYA3_9RHOB</name>
<dbReference type="OrthoDB" id="7190444at2"/>
<protein>
    <submittedName>
        <fullName evidence="1">Uncharacterized protein</fullName>
    </submittedName>
</protein>
<proteinExistence type="predicted"/>
<sequence>MKPADEERIAARLAKLMAMICVRNTGIEELHAGTVPVTHTGDYSDVFITDADGRKFPWSDASHLDDDQMRSLMRQIVDRLYTFYLKADDPGFRDHLDRWLTLAERWDEPQVDDAFLATITGGEAKLPR</sequence>
<evidence type="ECO:0000313" key="2">
    <source>
        <dbReference type="Proteomes" id="UP000270743"/>
    </source>
</evidence>
<dbReference type="EMBL" id="UZWE01000054">
    <property type="protein sequence ID" value="VDS10190.1"/>
    <property type="molecule type" value="Genomic_DNA"/>
</dbReference>
<accession>A0A3S4DYA3</accession>
<reference evidence="1 2" key="1">
    <citation type="submission" date="2018-12" db="EMBL/GenBank/DDBJ databases">
        <authorList>
            <person name="Criscuolo A."/>
        </authorList>
    </citation>
    <scope>NUCLEOTIDE SEQUENCE [LARGE SCALE GENOMIC DNA]</scope>
    <source>
        <strain evidence="1">ACIP1116241</strain>
    </source>
</reference>
<gene>
    <name evidence="1" type="ORF">PARHAE_03404</name>
</gene>